<keyword evidence="2" id="KW-1185">Reference proteome</keyword>
<dbReference type="Proteomes" id="UP001221546">
    <property type="component" value="Chromosome"/>
</dbReference>
<protein>
    <recommendedName>
        <fullName evidence="3">Transposase</fullName>
    </recommendedName>
</protein>
<evidence type="ECO:0000313" key="1">
    <source>
        <dbReference type="EMBL" id="WFU67422.1"/>
    </source>
</evidence>
<evidence type="ECO:0008006" key="3">
    <source>
        <dbReference type="Google" id="ProtNLM"/>
    </source>
</evidence>
<reference evidence="1 2" key="1">
    <citation type="submission" date="2023-04" db="EMBL/GenBank/DDBJ databases">
        <title>Australian commercial rhizobial inoculants.</title>
        <authorList>
            <person name="Kohlmeier M.G."/>
            <person name="O'Hara G.W."/>
            <person name="Colombi E."/>
            <person name="Ramsay J.P."/>
            <person name="Terpolilli J."/>
        </authorList>
    </citation>
    <scope>NUCLEOTIDE SEQUENCE [LARGE SCALE GENOMIC DNA]</scope>
    <source>
        <strain evidence="1 2">CB627</strain>
    </source>
</reference>
<gene>
    <name evidence="1" type="ORF">QA636_18815</name>
</gene>
<evidence type="ECO:0000313" key="2">
    <source>
        <dbReference type="Proteomes" id="UP001221546"/>
    </source>
</evidence>
<dbReference type="EMBL" id="CP121646">
    <property type="protein sequence ID" value="WFU67422.1"/>
    <property type="molecule type" value="Genomic_DNA"/>
</dbReference>
<sequence>MLRRVGSWTARLDAIPEGWAVSLMQRQLTAEHISMLNMMLGEARRHGMS</sequence>
<dbReference type="RefSeq" id="WP_158074226.1">
    <property type="nucleotide sequence ID" value="NZ_CP121646.1"/>
</dbReference>
<name>A0ABY8JUM0_9BRAD</name>
<accession>A0ABY8JUM0</accession>
<proteinExistence type="predicted"/>
<organism evidence="1 2">
    <name type="scientific">Bradyrhizobium brasilense</name>
    <dbReference type="NCBI Taxonomy" id="1419277"/>
    <lineage>
        <taxon>Bacteria</taxon>
        <taxon>Pseudomonadati</taxon>
        <taxon>Pseudomonadota</taxon>
        <taxon>Alphaproteobacteria</taxon>
        <taxon>Hyphomicrobiales</taxon>
        <taxon>Nitrobacteraceae</taxon>
        <taxon>Bradyrhizobium</taxon>
    </lineage>
</organism>